<accession>A0A9J5WVG0</accession>
<name>A0A9J5WVG0_SOLCO</name>
<dbReference type="OrthoDB" id="10497556at2759"/>
<dbReference type="Pfam" id="PF25797">
    <property type="entry name" value="PDF2_C"/>
    <property type="match status" value="1"/>
</dbReference>
<proteinExistence type="predicted"/>
<dbReference type="InterPro" id="IPR057993">
    <property type="entry name" value="HD-Zip_IV_C"/>
</dbReference>
<organism evidence="2 3">
    <name type="scientific">Solanum commersonii</name>
    <name type="common">Commerson's wild potato</name>
    <name type="synonym">Commerson's nightshade</name>
    <dbReference type="NCBI Taxonomy" id="4109"/>
    <lineage>
        <taxon>Eukaryota</taxon>
        <taxon>Viridiplantae</taxon>
        <taxon>Streptophyta</taxon>
        <taxon>Embryophyta</taxon>
        <taxon>Tracheophyta</taxon>
        <taxon>Spermatophyta</taxon>
        <taxon>Magnoliopsida</taxon>
        <taxon>eudicotyledons</taxon>
        <taxon>Gunneridae</taxon>
        <taxon>Pentapetalae</taxon>
        <taxon>asterids</taxon>
        <taxon>lamiids</taxon>
        <taxon>Solanales</taxon>
        <taxon>Solanaceae</taxon>
        <taxon>Solanoideae</taxon>
        <taxon>Solaneae</taxon>
        <taxon>Solanum</taxon>
    </lineage>
</organism>
<sequence>MAQNCLTLVETLMDKMFPCIVGNTSTIDMISIGLGENKGAALLLIKTELHLISDLVPFREIKFLRYCNKHVDGLWVVVDVIWIEHIEYNENHVNHLYHSLVKKSLGLVHKVGSKDEICMWMLAQRMTHNFCAGVCATTHKWKVIQLENGEYPKLMTRTNTGHMSEPIGAVGDNNSAKQNNMLIFQDDAIGSLLVYGIVNSQEINMMMKGGGGFFICSSLGQSDNGNGIFGKNDNGVYSGSLVTIGFQMMDNSLLATNLHMESIKNANDIISYTIHKIKTALKCKFLSLAGDAFSLSKLCSLQQIFYYSELAASVTVGDVSGEPHFQMPIVGVGLHLRLAFAPVEPKEFGELYFCKLFCTSSTIHAAT</sequence>
<protein>
    <recommendedName>
        <fullName evidence="1">HD-Zip IV C-terminal domain-containing protein</fullName>
    </recommendedName>
</protein>
<dbReference type="InterPro" id="IPR042160">
    <property type="entry name" value="HD-Zip_IV"/>
</dbReference>
<gene>
    <name evidence="2" type="ORF">H5410_050413</name>
</gene>
<reference evidence="2 3" key="1">
    <citation type="submission" date="2020-09" db="EMBL/GenBank/DDBJ databases">
        <title>De no assembly of potato wild relative species, Solanum commersonii.</title>
        <authorList>
            <person name="Cho K."/>
        </authorList>
    </citation>
    <scope>NUCLEOTIDE SEQUENCE [LARGE SCALE GENOMIC DNA]</scope>
    <source>
        <strain evidence="2">LZ3.2</strain>
        <tissue evidence="2">Leaf</tissue>
    </source>
</reference>
<dbReference type="EMBL" id="JACXVP010000010">
    <property type="protein sequence ID" value="KAG5579786.1"/>
    <property type="molecule type" value="Genomic_DNA"/>
</dbReference>
<dbReference type="Proteomes" id="UP000824120">
    <property type="component" value="Chromosome 10"/>
</dbReference>
<dbReference type="PANTHER" id="PTHR45654">
    <property type="entry name" value="HOMEOBOX-LEUCINE ZIPPER PROTEIN MERISTEM L1"/>
    <property type="match status" value="1"/>
</dbReference>
<keyword evidence="3" id="KW-1185">Reference proteome</keyword>
<evidence type="ECO:0000313" key="2">
    <source>
        <dbReference type="EMBL" id="KAG5579786.1"/>
    </source>
</evidence>
<dbReference type="PANTHER" id="PTHR45654:SF20">
    <property type="entry name" value="HOMEOBOX PROTEIN"/>
    <property type="match status" value="1"/>
</dbReference>
<evidence type="ECO:0000313" key="3">
    <source>
        <dbReference type="Proteomes" id="UP000824120"/>
    </source>
</evidence>
<dbReference type="AlphaFoldDB" id="A0A9J5WVG0"/>
<evidence type="ECO:0000259" key="1">
    <source>
        <dbReference type="Pfam" id="PF25797"/>
    </source>
</evidence>
<comment type="caution">
    <text evidence="2">The sequence shown here is derived from an EMBL/GenBank/DDBJ whole genome shotgun (WGS) entry which is preliminary data.</text>
</comment>
<feature type="domain" description="HD-Zip IV C-terminal" evidence="1">
    <location>
        <begin position="174"/>
        <end position="283"/>
    </location>
</feature>
<feature type="non-terminal residue" evidence="2">
    <location>
        <position position="367"/>
    </location>
</feature>